<comment type="caution">
    <text evidence="5">The sequence shown here is derived from an EMBL/GenBank/DDBJ whole genome shotgun (WGS) entry which is preliminary data.</text>
</comment>
<dbReference type="SFLD" id="SFLDS00029">
    <property type="entry name" value="Radical_SAM"/>
    <property type="match status" value="1"/>
</dbReference>
<dbReference type="RefSeq" id="WP_157338844.1">
    <property type="nucleotide sequence ID" value="NZ_RHLK01000025.1"/>
</dbReference>
<dbReference type="GO" id="GO:0046872">
    <property type="term" value="F:metal ion binding"/>
    <property type="evidence" value="ECO:0007669"/>
    <property type="project" value="UniProtKB-KW"/>
</dbReference>
<dbReference type="PANTHER" id="PTHR43432">
    <property type="entry name" value="SLR0285 PROTEIN"/>
    <property type="match status" value="1"/>
</dbReference>
<dbReference type="InterPro" id="IPR040086">
    <property type="entry name" value="MJ0683-like"/>
</dbReference>
<dbReference type="GO" id="GO:0051536">
    <property type="term" value="F:iron-sulfur cluster binding"/>
    <property type="evidence" value="ECO:0007669"/>
    <property type="project" value="UniProtKB-KW"/>
</dbReference>
<evidence type="ECO:0000313" key="5">
    <source>
        <dbReference type="EMBL" id="MVP02489.1"/>
    </source>
</evidence>
<name>A0A7X3FMI9_9BACL</name>
<dbReference type="Proteomes" id="UP000490800">
    <property type="component" value="Unassembled WGS sequence"/>
</dbReference>
<dbReference type="SUPFAM" id="SSF102114">
    <property type="entry name" value="Radical SAM enzymes"/>
    <property type="match status" value="1"/>
</dbReference>
<dbReference type="InterPro" id="IPR007197">
    <property type="entry name" value="rSAM"/>
</dbReference>
<dbReference type="GO" id="GO:0003824">
    <property type="term" value="F:catalytic activity"/>
    <property type="evidence" value="ECO:0007669"/>
    <property type="project" value="InterPro"/>
</dbReference>
<evidence type="ECO:0000256" key="3">
    <source>
        <dbReference type="ARBA" id="ARBA00023014"/>
    </source>
</evidence>
<keyword evidence="2" id="KW-0408">Iron</keyword>
<dbReference type="InterPro" id="IPR058240">
    <property type="entry name" value="rSAM_sf"/>
</dbReference>
<proteinExistence type="predicted"/>
<keyword evidence="1" id="KW-0479">Metal-binding</keyword>
<dbReference type="EMBL" id="RHLK01000025">
    <property type="protein sequence ID" value="MVP02489.1"/>
    <property type="molecule type" value="Genomic_DNA"/>
</dbReference>
<dbReference type="PANTHER" id="PTHR43432:SF3">
    <property type="entry name" value="SLR0285 PROTEIN"/>
    <property type="match status" value="1"/>
</dbReference>
<sequence>MKAEVRYKQPKRLLNPASGFLSGYTHTLNPYTGCAYACSYCYVRRMPVGLFAGQPWGSWVDVKEGAADLLRKELVRARKKGPVTIFMSSSTDPYQPAEAREGITRSLLEVMADDPPDFLFLQTRSPHVTRDADLLLRFGSRVLVSVTVETDRDDIRRAFAPSAPPIPARLKALRELTALGVPTQAAIAPLLPCTDGFGARLAEVTANVCLDTFAMGDGSGGRRTEQLRISEIHEQLGLSEWYRPEAYLHVREQLTGAFDPGRIRISRDGFLPLPAEAGAGDAPGGGPEG</sequence>
<dbReference type="AlphaFoldDB" id="A0A7X3FMI9"/>
<accession>A0A7X3FMI9</accession>
<evidence type="ECO:0000259" key="4">
    <source>
        <dbReference type="Pfam" id="PF04055"/>
    </source>
</evidence>
<keyword evidence="6" id="KW-1185">Reference proteome</keyword>
<dbReference type="Gene3D" id="3.80.30.30">
    <property type="match status" value="1"/>
</dbReference>
<protein>
    <submittedName>
        <fullName evidence="5">Radical SAM protein</fullName>
    </submittedName>
</protein>
<dbReference type="CDD" id="cd01335">
    <property type="entry name" value="Radical_SAM"/>
    <property type="match status" value="1"/>
</dbReference>
<organism evidence="5 6">
    <name type="scientific">Paenibacillus lutrae</name>
    <dbReference type="NCBI Taxonomy" id="2078573"/>
    <lineage>
        <taxon>Bacteria</taxon>
        <taxon>Bacillati</taxon>
        <taxon>Bacillota</taxon>
        <taxon>Bacilli</taxon>
        <taxon>Bacillales</taxon>
        <taxon>Paenibacillaceae</taxon>
        <taxon>Paenibacillus</taxon>
    </lineage>
</organism>
<reference evidence="5 6" key="1">
    <citation type="journal article" date="2019" name="Microorganisms">
        <title>Paenibacillus lutrae sp. nov., A Chitinolytic Species Isolated from A River Otter in Castril Natural Park, Granada, Spain.</title>
        <authorList>
            <person name="Rodriguez M."/>
            <person name="Reina J.C."/>
            <person name="Bejar V."/>
            <person name="Llamas I."/>
        </authorList>
    </citation>
    <scope>NUCLEOTIDE SEQUENCE [LARGE SCALE GENOMIC DNA]</scope>
    <source>
        <strain evidence="5 6">N10</strain>
    </source>
</reference>
<evidence type="ECO:0000256" key="1">
    <source>
        <dbReference type="ARBA" id="ARBA00022723"/>
    </source>
</evidence>
<keyword evidence="3" id="KW-0411">Iron-sulfur</keyword>
<dbReference type="Pfam" id="PF04055">
    <property type="entry name" value="Radical_SAM"/>
    <property type="match status" value="1"/>
</dbReference>
<gene>
    <name evidence="5" type="ORF">EDM21_23695</name>
</gene>
<feature type="domain" description="Radical SAM core" evidence="4">
    <location>
        <begin position="29"/>
        <end position="183"/>
    </location>
</feature>
<dbReference type="OrthoDB" id="9785699at2"/>
<dbReference type="SFLD" id="SFLDG01084">
    <property type="entry name" value="Uncharacterised_Radical_SAM_Su"/>
    <property type="match status" value="1"/>
</dbReference>
<evidence type="ECO:0000313" key="6">
    <source>
        <dbReference type="Proteomes" id="UP000490800"/>
    </source>
</evidence>
<evidence type="ECO:0000256" key="2">
    <source>
        <dbReference type="ARBA" id="ARBA00023004"/>
    </source>
</evidence>